<organism evidence="1 2">
    <name type="scientific">Humisphaera borealis</name>
    <dbReference type="NCBI Taxonomy" id="2807512"/>
    <lineage>
        <taxon>Bacteria</taxon>
        <taxon>Pseudomonadati</taxon>
        <taxon>Planctomycetota</taxon>
        <taxon>Phycisphaerae</taxon>
        <taxon>Tepidisphaerales</taxon>
        <taxon>Tepidisphaeraceae</taxon>
        <taxon>Humisphaera</taxon>
    </lineage>
</organism>
<dbReference type="KEGG" id="hbs:IPV69_14480"/>
<keyword evidence="2" id="KW-1185">Reference proteome</keyword>
<dbReference type="AlphaFoldDB" id="A0A7M2WPP8"/>
<dbReference type="SUPFAM" id="SSF52540">
    <property type="entry name" value="P-loop containing nucleoside triphosphate hydrolases"/>
    <property type="match status" value="1"/>
</dbReference>
<accession>A0A7M2WPP8</accession>
<dbReference type="PANTHER" id="PTHR11669">
    <property type="entry name" value="REPLICATION FACTOR C / DNA POLYMERASE III GAMMA-TAU SUBUNIT"/>
    <property type="match status" value="1"/>
</dbReference>
<reference evidence="1 2" key="1">
    <citation type="submission" date="2020-10" db="EMBL/GenBank/DDBJ databases">
        <title>Wide distribution of Phycisphaera-like planctomycetes from WD2101 soil group in peatlands and genome analysis of the first cultivated representative.</title>
        <authorList>
            <person name="Dedysh S.N."/>
            <person name="Beletsky A.V."/>
            <person name="Ivanova A."/>
            <person name="Kulichevskaya I.S."/>
            <person name="Suzina N.E."/>
            <person name="Philippov D.A."/>
            <person name="Rakitin A.L."/>
            <person name="Mardanov A.V."/>
            <person name="Ravin N.V."/>
        </authorList>
    </citation>
    <scope>NUCLEOTIDE SEQUENCE [LARGE SCALE GENOMIC DNA]</scope>
    <source>
        <strain evidence="1 2">M1803</strain>
    </source>
</reference>
<sequence>MSTFSHIFGQSEAIHWLTRSYAADRLPHGLIFAGPAGVGKATTARAMGKLFLCQAVTGIEACGNCESCHLIDAGNHPDYHVVTKELIRFHDKTGKSKGISLSIDVVRPELIEPAGRKAVMGRGKVFVVEQADLMTAQAQNSLLKTLEEPAGRTLIMLLTDQPDALLQTIRSRSQMVRFAALDQAISAKELVRRGVDANLARKAASYANGSLGVSLKWIEDGVIEKADELSAMINTLFTGRPPDDLPAWLKASSDAYAKKQVERDPLGSEDQARREGIGLYLHLAGEVCRRRMAQVADGDTINEDALEQACAVVDALQRAETFLDANVNVSLVFQQLAVTLDRAARV</sequence>
<dbReference type="Pfam" id="PF13177">
    <property type="entry name" value="DNA_pol3_delta2"/>
    <property type="match status" value="1"/>
</dbReference>
<dbReference type="PANTHER" id="PTHR11669:SF8">
    <property type="entry name" value="DNA POLYMERASE III SUBUNIT DELTA"/>
    <property type="match status" value="1"/>
</dbReference>
<dbReference type="GO" id="GO:0006261">
    <property type="term" value="P:DNA-templated DNA replication"/>
    <property type="evidence" value="ECO:0007669"/>
    <property type="project" value="TreeGrafter"/>
</dbReference>
<dbReference type="RefSeq" id="WP_206290399.1">
    <property type="nucleotide sequence ID" value="NZ_CP063458.1"/>
</dbReference>
<dbReference type="InterPro" id="IPR050238">
    <property type="entry name" value="DNA_Rep/Repair_Clamp_Loader"/>
</dbReference>
<gene>
    <name evidence="1" type="ORF">IPV69_14480</name>
</gene>
<dbReference type="EMBL" id="CP063458">
    <property type="protein sequence ID" value="QOV87495.1"/>
    <property type="molecule type" value="Genomic_DNA"/>
</dbReference>
<evidence type="ECO:0000313" key="1">
    <source>
        <dbReference type="EMBL" id="QOV87495.1"/>
    </source>
</evidence>
<dbReference type="InterPro" id="IPR027417">
    <property type="entry name" value="P-loop_NTPase"/>
</dbReference>
<protein>
    <submittedName>
        <fullName evidence="1">DNA polymerase III subunit delta</fullName>
    </submittedName>
</protein>
<dbReference type="Gene3D" id="3.40.50.300">
    <property type="entry name" value="P-loop containing nucleotide triphosphate hydrolases"/>
    <property type="match status" value="1"/>
</dbReference>
<dbReference type="Proteomes" id="UP000593765">
    <property type="component" value="Chromosome"/>
</dbReference>
<evidence type="ECO:0000313" key="2">
    <source>
        <dbReference type="Proteomes" id="UP000593765"/>
    </source>
</evidence>
<proteinExistence type="predicted"/>
<name>A0A7M2WPP8_9BACT</name>